<feature type="transmembrane region" description="Helical" evidence="2">
    <location>
        <begin position="40"/>
        <end position="61"/>
    </location>
</feature>
<protein>
    <submittedName>
        <fullName evidence="4">Diguanylate cyclase/phosphodiesterase (GGDEF &amp; EAL domains) with PAS/PAC sensor(S)</fullName>
    </submittedName>
</protein>
<dbReference type="EMBL" id="UOEP01000152">
    <property type="protein sequence ID" value="VAW21667.1"/>
    <property type="molecule type" value="Genomic_DNA"/>
</dbReference>
<feature type="transmembrane region" description="Helical" evidence="2">
    <location>
        <begin position="12"/>
        <end position="34"/>
    </location>
</feature>
<evidence type="ECO:0000313" key="4">
    <source>
        <dbReference type="EMBL" id="VAW21667.1"/>
    </source>
</evidence>
<sequence>MNFGEIIRTKRWKVFMGYVYGWGASIVMIGALFKLEHLPYSGYILAVGLLTESFIFFLSAFEPPLEMPDWGKVYPELREDYEIIDFDDLNQGDDSNKLNELLSSSDITPELISKVSKGLNDLSNTARGISDISTATLATELYVKNLSSASEAMSMFAETNINANNSINSSVDQLANSYVNTAQLLSDSGQGLVSELHKTGAEFSEKLAESGELLSKSYQEVSNYITSDLQKVGLNSKEYSSNLEQLNKNIAAFNSTFETQLKGTEEQFQAVQKFSSGLSRINQVLSASAEEIKKYKENAEQLNKHLEALNTIYGGMLGAMNYKK</sequence>
<feature type="domain" description="Gliding motility protein GldL-like N-terminal" evidence="3">
    <location>
        <begin position="19"/>
        <end position="80"/>
    </location>
</feature>
<dbReference type="InterPro" id="IPR019852">
    <property type="entry name" value="Motility-assoc_prot_GldL"/>
</dbReference>
<gene>
    <name evidence="4" type="ORF">MNBD_BACTEROID01-2601</name>
</gene>
<evidence type="ECO:0000256" key="2">
    <source>
        <dbReference type="SAM" id="Phobius"/>
    </source>
</evidence>
<keyword evidence="2" id="KW-0812">Transmembrane</keyword>
<dbReference type="SUPFAM" id="SSF58104">
    <property type="entry name" value="Methyl-accepting chemotaxis protein (MCP) signaling domain"/>
    <property type="match status" value="1"/>
</dbReference>
<keyword evidence="1" id="KW-0175">Coiled coil</keyword>
<keyword evidence="2" id="KW-0472">Membrane</keyword>
<dbReference type="AlphaFoldDB" id="A0A3B0U852"/>
<dbReference type="Pfam" id="PF22827">
    <property type="entry name" value="GldL_N"/>
    <property type="match status" value="1"/>
</dbReference>
<organism evidence="4">
    <name type="scientific">hydrothermal vent metagenome</name>
    <dbReference type="NCBI Taxonomy" id="652676"/>
    <lineage>
        <taxon>unclassified sequences</taxon>
        <taxon>metagenomes</taxon>
        <taxon>ecological metagenomes</taxon>
    </lineage>
</organism>
<feature type="coiled-coil region" evidence="1">
    <location>
        <begin position="229"/>
        <end position="312"/>
    </location>
</feature>
<proteinExistence type="predicted"/>
<name>A0A3B0U852_9ZZZZ</name>
<dbReference type="NCBIfam" id="TIGR03513">
    <property type="entry name" value="GldL_gliding"/>
    <property type="match status" value="2"/>
</dbReference>
<dbReference type="InterPro" id="IPR055087">
    <property type="entry name" value="GldL-like_N"/>
</dbReference>
<keyword evidence="2" id="KW-1133">Transmembrane helix</keyword>
<reference evidence="4" key="1">
    <citation type="submission" date="2018-06" db="EMBL/GenBank/DDBJ databases">
        <authorList>
            <person name="Zhirakovskaya E."/>
        </authorList>
    </citation>
    <scope>NUCLEOTIDE SEQUENCE</scope>
</reference>
<accession>A0A3B0U852</accession>
<evidence type="ECO:0000256" key="1">
    <source>
        <dbReference type="SAM" id="Coils"/>
    </source>
</evidence>
<evidence type="ECO:0000259" key="3">
    <source>
        <dbReference type="Pfam" id="PF22827"/>
    </source>
</evidence>
<dbReference type="Gene3D" id="1.10.287.950">
    <property type="entry name" value="Methyl-accepting chemotaxis protein"/>
    <property type="match status" value="1"/>
</dbReference>